<dbReference type="PANTHER" id="PTHR45763">
    <property type="entry name" value="HYDROLASE, ALPHA/BETA FOLD FAMILY PROTEIN, EXPRESSED-RELATED"/>
    <property type="match status" value="1"/>
</dbReference>
<evidence type="ECO:0000256" key="1">
    <source>
        <dbReference type="SAM" id="SignalP"/>
    </source>
</evidence>
<proteinExistence type="predicted"/>
<evidence type="ECO:0000313" key="2">
    <source>
        <dbReference type="EMBL" id="CAH8362400.1"/>
    </source>
</evidence>
<gene>
    <name evidence="2" type="ORF">ERUC_LOCUS28156</name>
</gene>
<dbReference type="PANTHER" id="PTHR45763:SF21">
    <property type="entry name" value="ALPHA_BETA-HYDROLASES SUPERFAMILY PROTEIN"/>
    <property type="match status" value="1"/>
</dbReference>
<keyword evidence="1" id="KW-0732">Signal</keyword>
<reference evidence="2 3" key="1">
    <citation type="submission" date="2022-03" db="EMBL/GenBank/DDBJ databases">
        <authorList>
            <person name="Macdonald S."/>
            <person name="Ahmed S."/>
            <person name="Newling K."/>
        </authorList>
    </citation>
    <scope>NUCLEOTIDE SEQUENCE [LARGE SCALE GENOMIC DNA]</scope>
</reference>
<dbReference type="AlphaFoldDB" id="A0ABC8KWL0"/>
<comment type="caution">
    <text evidence="2">The sequence shown here is derived from an EMBL/GenBank/DDBJ whole genome shotgun (WGS) entry which is preliminary data.</text>
</comment>
<evidence type="ECO:0000313" key="3">
    <source>
        <dbReference type="Proteomes" id="UP001642260"/>
    </source>
</evidence>
<dbReference type="EMBL" id="CAKOAT010330709">
    <property type="protein sequence ID" value="CAH8362400.1"/>
    <property type="molecule type" value="Genomic_DNA"/>
</dbReference>
<feature type="chain" id="PRO_5044805935" evidence="1">
    <location>
        <begin position="20"/>
        <end position="88"/>
    </location>
</feature>
<protein>
    <submittedName>
        <fullName evidence="2">Uncharacterized protein</fullName>
    </submittedName>
</protein>
<dbReference type="InterPro" id="IPR029058">
    <property type="entry name" value="AB_hydrolase_fold"/>
</dbReference>
<feature type="signal peptide" evidence="1">
    <location>
        <begin position="1"/>
        <end position="19"/>
    </location>
</feature>
<keyword evidence="3" id="KW-1185">Reference proteome</keyword>
<organism evidence="2 3">
    <name type="scientific">Eruca vesicaria subsp. sativa</name>
    <name type="common">Garden rocket</name>
    <name type="synonym">Eruca sativa</name>
    <dbReference type="NCBI Taxonomy" id="29727"/>
    <lineage>
        <taxon>Eukaryota</taxon>
        <taxon>Viridiplantae</taxon>
        <taxon>Streptophyta</taxon>
        <taxon>Embryophyta</taxon>
        <taxon>Tracheophyta</taxon>
        <taxon>Spermatophyta</taxon>
        <taxon>Magnoliopsida</taxon>
        <taxon>eudicotyledons</taxon>
        <taxon>Gunneridae</taxon>
        <taxon>Pentapetalae</taxon>
        <taxon>rosids</taxon>
        <taxon>malvids</taxon>
        <taxon>Brassicales</taxon>
        <taxon>Brassicaceae</taxon>
        <taxon>Brassiceae</taxon>
        <taxon>Eruca</taxon>
    </lineage>
</organism>
<sequence length="88" mass="9827">MMLLMIVVILVCLVSYVYRSLKPPPPRKCGVPHGPPVTSPRIKLSDGRYLAYRESGVDRASANYKIIVVHGFNSSTDMEFPISKVLLH</sequence>
<dbReference type="SUPFAM" id="SSF53474">
    <property type="entry name" value="alpha/beta-Hydrolases"/>
    <property type="match status" value="1"/>
</dbReference>
<name>A0ABC8KWL0_ERUVS</name>
<accession>A0ABC8KWL0</accession>
<dbReference type="Proteomes" id="UP001642260">
    <property type="component" value="Unassembled WGS sequence"/>
</dbReference>